<dbReference type="EMBL" id="CAJVCH010172798">
    <property type="protein sequence ID" value="CAG7729064.1"/>
    <property type="molecule type" value="Genomic_DNA"/>
</dbReference>
<comment type="caution">
    <text evidence="1">The sequence shown here is derived from an EMBL/GenBank/DDBJ whole genome shotgun (WGS) entry which is preliminary data.</text>
</comment>
<dbReference type="Proteomes" id="UP000708208">
    <property type="component" value="Unassembled WGS sequence"/>
</dbReference>
<evidence type="ECO:0000313" key="1">
    <source>
        <dbReference type="EMBL" id="CAG7729064.1"/>
    </source>
</evidence>
<evidence type="ECO:0000313" key="2">
    <source>
        <dbReference type="Proteomes" id="UP000708208"/>
    </source>
</evidence>
<accession>A0A8J2P2X2</accession>
<organism evidence="1 2">
    <name type="scientific">Allacma fusca</name>
    <dbReference type="NCBI Taxonomy" id="39272"/>
    <lineage>
        <taxon>Eukaryota</taxon>
        <taxon>Metazoa</taxon>
        <taxon>Ecdysozoa</taxon>
        <taxon>Arthropoda</taxon>
        <taxon>Hexapoda</taxon>
        <taxon>Collembola</taxon>
        <taxon>Symphypleona</taxon>
        <taxon>Sminthuridae</taxon>
        <taxon>Allacma</taxon>
    </lineage>
</organism>
<name>A0A8J2P2X2_9HEXA</name>
<reference evidence="1" key="1">
    <citation type="submission" date="2021-06" db="EMBL/GenBank/DDBJ databases">
        <authorList>
            <person name="Hodson N. C."/>
            <person name="Mongue J. A."/>
            <person name="Jaron S. K."/>
        </authorList>
    </citation>
    <scope>NUCLEOTIDE SEQUENCE</scope>
</reference>
<proteinExistence type="predicted"/>
<protein>
    <submittedName>
        <fullName evidence="1">Uncharacterized protein</fullName>
    </submittedName>
</protein>
<gene>
    <name evidence="1" type="ORF">AFUS01_LOCUS17803</name>
</gene>
<dbReference type="AlphaFoldDB" id="A0A8J2P2X2"/>
<sequence>MFLQRLKRCELTNADIEYIRGRMERTLCEEERESFSKILRQNFTDSEIVKIENGLQALKLGLGFPIVLQKNIASRVGLHNGCEGYTGENFVRAARGVGIPIFRCSVPEQQDDHEYVTSERFPIDLNYASTFYRSQGKTLPKGPYPHLTRAPVLIASSKDHHHILPQDAKTTAITNFTSTFDTSSMTATILHGSKKEVEKPFQNFKESVITEMNHAQGTSETTLDKTNNISVISKKQLF</sequence>
<dbReference type="OrthoDB" id="416437at2759"/>
<keyword evidence="2" id="KW-1185">Reference proteome</keyword>